<dbReference type="EMBL" id="JACHXU010000006">
    <property type="protein sequence ID" value="MBB3206481.1"/>
    <property type="molecule type" value="Genomic_DNA"/>
</dbReference>
<keyword evidence="2" id="KW-1185">Reference proteome</keyword>
<dbReference type="RefSeq" id="WP_184304950.1">
    <property type="nucleotide sequence ID" value="NZ_JACHXU010000006.1"/>
</dbReference>
<name>A0A7W5H632_9BACT</name>
<accession>A0A7W5H632</accession>
<sequence length="65" mass="7131">MSAISAPVQQVLQARQDATQTKIDMALLGKQLDVQQDTGDAINQMIREVVDVQKQISSGHIDVRV</sequence>
<comment type="caution">
    <text evidence="1">The sequence shown here is derived from an EMBL/GenBank/DDBJ whole genome shotgun (WGS) entry which is preliminary data.</text>
</comment>
<proteinExistence type="predicted"/>
<reference evidence="1 2" key="1">
    <citation type="submission" date="2020-08" db="EMBL/GenBank/DDBJ databases">
        <title>Genomic Encyclopedia of Type Strains, Phase III (KMG-III): the genomes of soil and plant-associated and newly described type strains.</title>
        <authorList>
            <person name="Whitman W."/>
        </authorList>
    </citation>
    <scope>NUCLEOTIDE SEQUENCE [LARGE SCALE GENOMIC DNA]</scope>
    <source>
        <strain evidence="1 2">CECT 8075</strain>
    </source>
</reference>
<dbReference type="AlphaFoldDB" id="A0A7W5H632"/>
<dbReference type="Proteomes" id="UP000536179">
    <property type="component" value="Unassembled WGS sequence"/>
</dbReference>
<evidence type="ECO:0000313" key="1">
    <source>
        <dbReference type="EMBL" id="MBB3206481.1"/>
    </source>
</evidence>
<evidence type="ECO:0000313" key="2">
    <source>
        <dbReference type="Proteomes" id="UP000536179"/>
    </source>
</evidence>
<organism evidence="1 2">
    <name type="scientific">Aporhodopirellula rubra</name>
    <dbReference type="NCBI Taxonomy" id="980271"/>
    <lineage>
        <taxon>Bacteria</taxon>
        <taxon>Pseudomonadati</taxon>
        <taxon>Planctomycetota</taxon>
        <taxon>Planctomycetia</taxon>
        <taxon>Pirellulales</taxon>
        <taxon>Pirellulaceae</taxon>
        <taxon>Aporhodopirellula</taxon>
    </lineage>
</organism>
<protein>
    <submittedName>
        <fullName evidence="1">Uncharacterized protein</fullName>
    </submittedName>
</protein>
<gene>
    <name evidence="1" type="ORF">FHS27_002290</name>
</gene>